<name>A0ABZ0I0S3_9GAMM</name>
<reference evidence="2 3" key="1">
    <citation type="submission" date="2023-10" db="EMBL/GenBank/DDBJ databases">
        <title>Two novel species belonging to the OM43/NOR5 clade.</title>
        <authorList>
            <person name="Park M."/>
        </authorList>
    </citation>
    <scope>NUCLEOTIDE SEQUENCE [LARGE SCALE GENOMIC DNA]</scope>
    <source>
        <strain evidence="2 3">IMCC43200</strain>
    </source>
</reference>
<feature type="transmembrane region" description="Helical" evidence="1">
    <location>
        <begin position="191"/>
        <end position="209"/>
    </location>
</feature>
<organism evidence="2 3">
    <name type="scientific">Congregibacter variabilis</name>
    <dbReference type="NCBI Taxonomy" id="3081200"/>
    <lineage>
        <taxon>Bacteria</taxon>
        <taxon>Pseudomonadati</taxon>
        <taxon>Pseudomonadota</taxon>
        <taxon>Gammaproteobacteria</taxon>
        <taxon>Cellvibrionales</taxon>
        <taxon>Halieaceae</taxon>
        <taxon>Congregibacter</taxon>
    </lineage>
</organism>
<dbReference type="EMBL" id="CP136864">
    <property type="protein sequence ID" value="WOJ92160.1"/>
    <property type="molecule type" value="Genomic_DNA"/>
</dbReference>
<feature type="transmembrane region" description="Helical" evidence="1">
    <location>
        <begin position="221"/>
        <end position="241"/>
    </location>
</feature>
<protein>
    <submittedName>
        <fullName evidence="2">DUF3667 domain-containing protein</fullName>
    </submittedName>
</protein>
<dbReference type="Proteomes" id="UP001626537">
    <property type="component" value="Chromosome"/>
</dbReference>
<feature type="transmembrane region" description="Helical" evidence="1">
    <location>
        <begin position="247"/>
        <end position="265"/>
    </location>
</feature>
<proteinExistence type="predicted"/>
<accession>A0ABZ0I0S3</accession>
<keyword evidence="1" id="KW-1133">Transmembrane helix</keyword>
<dbReference type="InterPro" id="IPR022134">
    <property type="entry name" value="DUF3667"/>
</dbReference>
<feature type="transmembrane region" description="Helical" evidence="1">
    <location>
        <begin position="84"/>
        <end position="105"/>
    </location>
</feature>
<keyword evidence="3" id="KW-1185">Reference proteome</keyword>
<sequence length="302" mass="33621">MEASTTHCRNCDALIDGQYCRSCGQREGRGDLHFAEAATDILGDVFTWDSRVWRTLFPLLFRPGFLSAEFNAGRRMRYMPPFRLYIVVSFLMFLMISLTAGDAVVSGEWDEESTESVVTLGVDVDVDASTEGVAGSDASAASDKDKVTINLMEDGPAWVQALEKRMEANAQRVKEDPRDYVDDLLDHLPQVMFVMLPLFALLLKLVYFFSPYHYLQHLVFALHYHTFVYLLFLISSAVEAVSWNVDGLFSILLIVYLPLALHRCYGSSWGAAIGKSLALLLSYTIALFIGMVAAAIAVLAAM</sequence>
<keyword evidence="1" id="KW-0472">Membrane</keyword>
<keyword evidence="1" id="KW-0812">Transmembrane</keyword>
<evidence type="ECO:0000313" key="2">
    <source>
        <dbReference type="EMBL" id="WOJ92160.1"/>
    </source>
</evidence>
<dbReference type="Pfam" id="PF12412">
    <property type="entry name" value="DUF3667"/>
    <property type="match status" value="1"/>
</dbReference>
<feature type="transmembrane region" description="Helical" evidence="1">
    <location>
        <begin position="277"/>
        <end position="301"/>
    </location>
</feature>
<dbReference type="RefSeq" id="WP_407346742.1">
    <property type="nucleotide sequence ID" value="NZ_CP136864.1"/>
</dbReference>
<gene>
    <name evidence="2" type="ORF">R0135_10205</name>
</gene>
<evidence type="ECO:0000256" key="1">
    <source>
        <dbReference type="SAM" id="Phobius"/>
    </source>
</evidence>
<evidence type="ECO:0000313" key="3">
    <source>
        <dbReference type="Proteomes" id="UP001626537"/>
    </source>
</evidence>